<sequence>EPINRIAQAGDLFNKIKKINIDYNKENLIVFYLNTKNQVLHSEIVHMGGLDACIVDPKTIFRIALLKNSNGIIIAHNHPSGDLKPSTEDIDIFERLKQVGDIISLKCLDSIIFNKKEFYSMHEM</sequence>
<keyword evidence="2" id="KW-0479">Metal-binding</keyword>
<evidence type="ECO:0000256" key="4">
    <source>
        <dbReference type="ARBA" id="ARBA00022833"/>
    </source>
</evidence>
<gene>
    <name evidence="7" type="ORF">S01H4_34769</name>
</gene>
<dbReference type="InterPro" id="IPR037518">
    <property type="entry name" value="MPN"/>
</dbReference>
<evidence type="ECO:0000313" key="7">
    <source>
        <dbReference type="EMBL" id="GAG74993.1"/>
    </source>
</evidence>
<dbReference type="GO" id="GO:0046872">
    <property type="term" value="F:metal ion binding"/>
    <property type="evidence" value="ECO:0007669"/>
    <property type="project" value="UniProtKB-KW"/>
</dbReference>
<evidence type="ECO:0000256" key="2">
    <source>
        <dbReference type="ARBA" id="ARBA00022723"/>
    </source>
</evidence>
<dbReference type="InterPro" id="IPR001405">
    <property type="entry name" value="UPF0758"/>
</dbReference>
<dbReference type="PROSITE" id="PS01302">
    <property type="entry name" value="UPF0758"/>
    <property type="match status" value="1"/>
</dbReference>
<dbReference type="CDD" id="cd08071">
    <property type="entry name" value="MPN_DUF2466"/>
    <property type="match status" value="1"/>
</dbReference>
<evidence type="ECO:0000256" key="1">
    <source>
        <dbReference type="ARBA" id="ARBA00022670"/>
    </source>
</evidence>
<dbReference type="InterPro" id="IPR020891">
    <property type="entry name" value="UPF0758_CS"/>
</dbReference>
<keyword evidence="1" id="KW-0645">Protease</keyword>
<name>X1ARS7_9ZZZZ</name>
<dbReference type="PANTHER" id="PTHR30471">
    <property type="entry name" value="DNA REPAIR PROTEIN RADC"/>
    <property type="match status" value="1"/>
</dbReference>
<keyword evidence="4" id="KW-0862">Zinc</keyword>
<proteinExistence type="predicted"/>
<dbReference type="EMBL" id="BART01018415">
    <property type="protein sequence ID" value="GAG74993.1"/>
    <property type="molecule type" value="Genomic_DNA"/>
</dbReference>
<dbReference type="PANTHER" id="PTHR30471:SF3">
    <property type="entry name" value="UPF0758 PROTEIN YEES-RELATED"/>
    <property type="match status" value="1"/>
</dbReference>
<dbReference type="Gene3D" id="3.40.140.10">
    <property type="entry name" value="Cytidine Deaminase, domain 2"/>
    <property type="match status" value="1"/>
</dbReference>
<keyword evidence="3" id="KW-0378">Hydrolase</keyword>
<reference evidence="7" key="1">
    <citation type="journal article" date="2014" name="Front. Microbiol.">
        <title>High frequency of phylogenetically diverse reductive dehalogenase-homologous genes in deep subseafloor sedimentary metagenomes.</title>
        <authorList>
            <person name="Kawai M."/>
            <person name="Futagami T."/>
            <person name="Toyoda A."/>
            <person name="Takaki Y."/>
            <person name="Nishi S."/>
            <person name="Hori S."/>
            <person name="Arai W."/>
            <person name="Tsubouchi T."/>
            <person name="Morono Y."/>
            <person name="Uchiyama I."/>
            <person name="Ito T."/>
            <person name="Fujiyama A."/>
            <person name="Inagaki F."/>
            <person name="Takami H."/>
        </authorList>
    </citation>
    <scope>NUCLEOTIDE SEQUENCE</scope>
    <source>
        <strain evidence="7">Expedition CK06-06</strain>
    </source>
</reference>
<dbReference type="SUPFAM" id="SSF102712">
    <property type="entry name" value="JAB1/MPN domain"/>
    <property type="match status" value="1"/>
</dbReference>
<dbReference type="PROSITE" id="PS50249">
    <property type="entry name" value="MPN"/>
    <property type="match status" value="1"/>
</dbReference>
<dbReference type="GO" id="GO:0006508">
    <property type="term" value="P:proteolysis"/>
    <property type="evidence" value="ECO:0007669"/>
    <property type="project" value="UniProtKB-KW"/>
</dbReference>
<feature type="domain" description="MPN" evidence="6">
    <location>
        <begin position="5"/>
        <end position="124"/>
    </location>
</feature>
<keyword evidence="5" id="KW-0482">Metalloprotease</keyword>
<dbReference type="InterPro" id="IPR025657">
    <property type="entry name" value="RadC_JAB"/>
</dbReference>
<accession>X1ARS7</accession>
<evidence type="ECO:0000256" key="5">
    <source>
        <dbReference type="ARBA" id="ARBA00023049"/>
    </source>
</evidence>
<dbReference type="AlphaFoldDB" id="X1ARS7"/>
<dbReference type="Pfam" id="PF04002">
    <property type="entry name" value="RadC"/>
    <property type="match status" value="1"/>
</dbReference>
<comment type="caution">
    <text evidence="7">The sequence shown here is derived from an EMBL/GenBank/DDBJ whole genome shotgun (WGS) entry which is preliminary data.</text>
</comment>
<protein>
    <recommendedName>
        <fullName evidence="6">MPN domain-containing protein</fullName>
    </recommendedName>
</protein>
<dbReference type="GO" id="GO:0008237">
    <property type="term" value="F:metallopeptidase activity"/>
    <property type="evidence" value="ECO:0007669"/>
    <property type="project" value="UniProtKB-KW"/>
</dbReference>
<feature type="non-terminal residue" evidence="7">
    <location>
        <position position="1"/>
    </location>
</feature>
<evidence type="ECO:0000256" key="3">
    <source>
        <dbReference type="ARBA" id="ARBA00022801"/>
    </source>
</evidence>
<evidence type="ECO:0000259" key="6">
    <source>
        <dbReference type="PROSITE" id="PS50249"/>
    </source>
</evidence>
<organism evidence="7">
    <name type="scientific">marine sediment metagenome</name>
    <dbReference type="NCBI Taxonomy" id="412755"/>
    <lineage>
        <taxon>unclassified sequences</taxon>
        <taxon>metagenomes</taxon>
        <taxon>ecological metagenomes</taxon>
    </lineage>
</organism>